<dbReference type="Proteomes" id="UP001501444">
    <property type="component" value="Unassembled WGS sequence"/>
</dbReference>
<organism evidence="2 3">
    <name type="scientific">Dactylosporangium salmoneum</name>
    <dbReference type="NCBI Taxonomy" id="53361"/>
    <lineage>
        <taxon>Bacteria</taxon>
        <taxon>Bacillati</taxon>
        <taxon>Actinomycetota</taxon>
        <taxon>Actinomycetes</taxon>
        <taxon>Micromonosporales</taxon>
        <taxon>Micromonosporaceae</taxon>
        <taxon>Dactylosporangium</taxon>
    </lineage>
</organism>
<accession>A0ABP5TFQ8</accession>
<feature type="region of interest" description="Disordered" evidence="1">
    <location>
        <begin position="1"/>
        <end position="26"/>
    </location>
</feature>
<protein>
    <submittedName>
        <fullName evidence="2">Uncharacterized protein</fullName>
    </submittedName>
</protein>
<sequence>MNNNDMTARGGSAGAGGASSARSATYRCPRAPEHHAVAVPMLYESGRTHIDGTAARPRWRTRPVDGSGASRDGAVCGAGAAGPAAVMAAACSRGGRRGRVVRVLGVRYRRFAI</sequence>
<dbReference type="EMBL" id="BAAARV010000031">
    <property type="protein sequence ID" value="GAA2351598.1"/>
    <property type="molecule type" value="Genomic_DNA"/>
</dbReference>
<comment type="caution">
    <text evidence="2">The sequence shown here is derived from an EMBL/GenBank/DDBJ whole genome shotgun (WGS) entry which is preliminary data.</text>
</comment>
<name>A0ABP5TFQ8_9ACTN</name>
<proteinExistence type="predicted"/>
<evidence type="ECO:0000313" key="2">
    <source>
        <dbReference type="EMBL" id="GAA2351598.1"/>
    </source>
</evidence>
<evidence type="ECO:0000256" key="1">
    <source>
        <dbReference type="SAM" id="MobiDB-lite"/>
    </source>
</evidence>
<keyword evidence="3" id="KW-1185">Reference proteome</keyword>
<evidence type="ECO:0000313" key="3">
    <source>
        <dbReference type="Proteomes" id="UP001501444"/>
    </source>
</evidence>
<reference evidence="3" key="1">
    <citation type="journal article" date="2019" name="Int. J. Syst. Evol. Microbiol.">
        <title>The Global Catalogue of Microorganisms (GCM) 10K type strain sequencing project: providing services to taxonomists for standard genome sequencing and annotation.</title>
        <authorList>
            <consortium name="The Broad Institute Genomics Platform"/>
            <consortium name="The Broad Institute Genome Sequencing Center for Infectious Disease"/>
            <person name="Wu L."/>
            <person name="Ma J."/>
        </authorList>
    </citation>
    <scope>NUCLEOTIDE SEQUENCE [LARGE SCALE GENOMIC DNA]</scope>
    <source>
        <strain evidence="3">JCM 3272</strain>
    </source>
</reference>
<gene>
    <name evidence="2" type="ORF">GCM10010170_041830</name>
</gene>